<accession>A0A815Y2Q9</accession>
<dbReference type="AlphaFoldDB" id="A0A815Y2Q9"/>
<evidence type="ECO:0000313" key="1">
    <source>
        <dbReference type="EMBL" id="CAF1565315.1"/>
    </source>
</evidence>
<dbReference type="EMBL" id="CAJNOG010007468">
    <property type="protein sequence ID" value="CAF1565315.1"/>
    <property type="molecule type" value="Genomic_DNA"/>
</dbReference>
<sequence length="49" mass="5838">LIKQIPTKKPRSAYIHYISSLDRAGADLKVSIFIFRFFVNETFIFYRIL</sequence>
<organism evidence="1 2">
    <name type="scientific">Adineta steineri</name>
    <dbReference type="NCBI Taxonomy" id="433720"/>
    <lineage>
        <taxon>Eukaryota</taxon>
        <taxon>Metazoa</taxon>
        <taxon>Spiralia</taxon>
        <taxon>Gnathifera</taxon>
        <taxon>Rotifera</taxon>
        <taxon>Eurotatoria</taxon>
        <taxon>Bdelloidea</taxon>
        <taxon>Adinetida</taxon>
        <taxon>Adinetidae</taxon>
        <taxon>Adineta</taxon>
    </lineage>
</organism>
<evidence type="ECO:0000313" key="2">
    <source>
        <dbReference type="Proteomes" id="UP000663845"/>
    </source>
</evidence>
<comment type="caution">
    <text evidence="1">The sequence shown here is derived from an EMBL/GenBank/DDBJ whole genome shotgun (WGS) entry which is preliminary data.</text>
</comment>
<proteinExistence type="predicted"/>
<gene>
    <name evidence="1" type="ORF">JYZ213_LOCUS47101</name>
</gene>
<protein>
    <submittedName>
        <fullName evidence="1">Uncharacterized protein</fullName>
    </submittedName>
</protein>
<dbReference type="Proteomes" id="UP000663845">
    <property type="component" value="Unassembled WGS sequence"/>
</dbReference>
<feature type="non-terminal residue" evidence="1">
    <location>
        <position position="1"/>
    </location>
</feature>
<name>A0A815Y2Q9_9BILA</name>
<reference evidence="1" key="1">
    <citation type="submission" date="2021-02" db="EMBL/GenBank/DDBJ databases">
        <authorList>
            <person name="Nowell W R."/>
        </authorList>
    </citation>
    <scope>NUCLEOTIDE SEQUENCE</scope>
</reference>